<dbReference type="InterPro" id="IPR044862">
    <property type="entry name" value="Pro_4_hyd_alph_FE2OG_OXY"/>
</dbReference>
<name>A0ABT1A7A6_9PSEU</name>
<feature type="domain" description="Prolyl 4-hydroxylase alpha subunit Fe(2+) 2OG dioxygenase" evidence="1">
    <location>
        <begin position="113"/>
        <end position="200"/>
    </location>
</feature>
<organism evidence="2 3">
    <name type="scientific">Pseudonocardia humida</name>
    <dbReference type="NCBI Taxonomy" id="2800819"/>
    <lineage>
        <taxon>Bacteria</taxon>
        <taxon>Bacillati</taxon>
        <taxon>Actinomycetota</taxon>
        <taxon>Actinomycetes</taxon>
        <taxon>Pseudonocardiales</taxon>
        <taxon>Pseudonocardiaceae</taxon>
        <taxon>Pseudonocardia</taxon>
    </lineage>
</organism>
<keyword evidence="3" id="KW-1185">Reference proteome</keyword>
<dbReference type="RefSeq" id="WP_252443319.1">
    <property type="nucleotide sequence ID" value="NZ_JAGSOV010000060.1"/>
</dbReference>
<accession>A0ABT1A7A6</accession>
<dbReference type="EMBL" id="JAGSOV010000060">
    <property type="protein sequence ID" value="MCO1658884.1"/>
    <property type="molecule type" value="Genomic_DNA"/>
</dbReference>
<reference evidence="2" key="1">
    <citation type="submission" date="2021-04" db="EMBL/GenBank/DDBJ databases">
        <title>Pseudonocardia sp. nov., isolated from sandy soil of mangrove forest.</title>
        <authorList>
            <person name="Zan Z."/>
            <person name="Huang R."/>
            <person name="Liu W."/>
        </authorList>
    </citation>
    <scope>NUCLEOTIDE SEQUENCE</scope>
    <source>
        <strain evidence="2">S2-4</strain>
    </source>
</reference>
<dbReference type="Pfam" id="PF13640">
    <property type="entry name" value="2OG-FeII_Oxy_3"/>
    <property type="match status" value="1"/>
</dbReference>
<dbReference type="Proteomes" id="UP001165283">
    <property type="component" value="Unassembled WGS sequence"/>
</dbReference>
<gene>
    <name evidence="2" type="ORF">KDL28_27825</name>
</gene>
<comment type="caution">
    <text evidence="2">The sequence shown here is derived from an EMBL/GenBank/DDBJ whole genome shotgun (WGS) entry which is preliminary data.</text>
</comment>
<dbReference type="Gene3D" id="2.60.120.620">
    <property type="entry name" value="q2cbj1_9rhob like domain"/>
    <property type="match status" value="1"/>
</dbReference>
<proteinExistence type="predicted"/>
<sequence length="221" mass="24507">MDDNGLEIFRWHTFNVRSILPQDWASQLLSIAEHHAQQITLIPDSPTSREVSDVTEVPTATVDGIVLSREAPWLLDLYRGPFRDLGQTVVQETLSPAGDPKIAANLNVQTGIKMRYEAHVDTNPLQGMLYVTDHPPGDGGELVVAQDVHAVGTVGIDSNASVIYPTSGCLIFFDARRNPHYVRPLRRRGATRVAVAMNFYTPSCPESSRPPDLTTHLFRHM</sequence>
<evidence type="ECO:0000259" key="1">
    <source>
        <dbReference type="Pfam" id="PF13640"/>
    </source>
</evidence>
<protein>
    <submittedName>
        <fullName evidence="2">2OG-Fe(II) oxygenase</fullName>
    </submittedName>
</protein>
<evidence type="ECO:0000313" key="3">
    <source>
        <dbReference type="Proteomes" id="UP001165283"/>
    </source>
</evidence>
<evidence type="ECO:0000313" key="2">
    <source>
        <dbReference type="EMBL" id="MCO1658884.1"/>
    </source>
</evidence>